<dbReference type="EMBL" id="JARBHB010000017">
    <property type="protein sequence ID" value="KAJ8866116.1"/>
    <property type="molecule type" value="Genomic_DNA"/>
</dbReference>
<protein>
    <submittedName>
        <fullName evidence="2">Uncharacterized protein</fullName>
    </submittedName>
</protein>
<proteinExistence type="predicted"/>
<evidence type="ECO:0000313" key="2">
    <source>
        <dbReference type="EMBL" id="KAJ8866116.1"/>
    </source>
</evidence>
<evidence type="ECO:0000256" key="1">
    <source>
        <dbReference type="SAM" id="MobiDB-lite"/>
    </source>
</evidence>
<evidence type="ECO:0000313" key="3">
    <source>
        <dbReference type="Proteomes" id="UP001159363"/>
    </source>
</evidence>
<keyword evidence="3" id="KW-1185">Reference proteome</keyword>
<sequence>MPNVTRNMGSSRRDYSNREKNSGWFHSMCEAKVNTTVFSPSVKVTFRPQSRSSIHKPYPDVADQHIPPSQRIVYYSHCSKITDEMPHCEHHLRVIPLNHTLNPSDYKAVLVLQPQRQNLCDAVSHYNHIMQWAREQLPVREYRKDVVVYHGPATSVARGSSPHHTSTCPTARILISKPMWDTHFQLPTKKIASSHLLESRYQRQQHDKENARKQRLPRTTMAAYGVHISVPNFISFLERHCRAQEMVGLSQLKGSGSQTYSSCYKVPPMQLTRQKPPNPSKHQSNESRYLVSSTQSCLNKPHKAKNCPSTLSFPTCGGKPHTLLHFEPKCKNQGSESDAVPTSGETASTLSAAMSAVVNSDKTALLSTAQVEILNPTGSPRAVWALLHTATQVSFIPEGCLQKLRFRCNNGLQFALEVFVLPELRCPLKFVVLCLADPSFDMPGSIDHLIGADLLPQLMTGGPTSCSRVYVWVG</sequence>
<organism evidence="2 3">
    <name type="scientific">Dryococelus australis</name>
    <dbReference type="NCBI Taxonomy" id="614101"/>
    <lineage>
        <taxon>Eukaryota</taxon>
        <taxon>Metazoa</taxon>
        <taxon>Ecdysozoa</taxon>
        <taxon>Arthropoda</taxon>
        <taxon>Hexapoda</taxon>
        <taxon>Insecta</taxon>
        <taxon>Pterygota</taxon>
        <taxon>Neoptera</taxon>
        <taxon>Polyneoptera</taxon>
        <taxon>Phasmatodea</taxon>
        <taxon>Verophasmatodea</taxon>
        <taxon>Anareolatae</taxon>
        <taxon>Phasmatidae</taxon>
        <taxon>Eurycanthinae</taxon>
        <taxon>Dryococelus</taxon>
    </lineage>
</organism>
<accession>A0ABQ9G518</accession>
<name>A0ABQ9G518_9NEOP</name>
<reference evidence="2 3" key="1">
    <citation type="submission" date="2023-02" db="EMBL/GenBank/DDBJ databases">
        <title>LHISI_Scaffold_Assembly.</title>
        <authorList>
            <person name="Stuart O.P."/>
            <person name="Cleave R."/>
            <person name="Magrath M.J.L."/>
            <person name="Mikheyev A.S."/>
        </authorList>
    </citation>
    <scope>NUCLEOTIDE SEQUENCE [LARGE SCALE GENOMIC DNA]</scope>
    <source>
        <strain evidence="2">Daus_M_001</strain>
        <tissue evidence="2">Leg muscle</tissue>
    </source>
</reference>
<feature type="region of interest" description="Disordered" evidence="1">
    <location>
        <begin position="269"/>
        <end position="295"/>
    </location>
</feature>
<gene>
    <name evidence="2" type="ORF">PR048_033640</name>
</gene>
<feature type="compositionally biased region" description="Polar residues" evidence="1">
    <location>
        <begin position="271"/>
        <end position="295"/>
    </location>
</feature>
<dbReference type="Proteomes" id="UP001159363">
    <property type="component" value="Chromosome 16"/>
</dbReference>
<comment type="caution">
    <text evidence="2">The sequence shown here is derived from an EMBL/GenBank/DDBJ whole genome shotgun (WGS) entry which is preliminary data.</text>
</comment>